<keyword evidence="3" id="KW-1185">Reference proteome</keyword>
<keyword evidence="1" id="KW-0472">Membrane</keyword>
<name>A0A8I0A6U8_9CLOT</name>
<dbReference type="Proteomes" id="UP000662088">
    <property type="component" value="Unassembled WGS sequence"/>
</dbReference>
<feature type="transmembrane region" description="Helical" evidence="1">
    <location>
        <begin position="12"/>
        <end position="34"/>
    </location>
</feature>
<gene>
    <name evidence="2" type="ORF">H8R92_12530</name>
</gene>
<evidence type="ECO:0000313" key="3">
    <source>
        <dbReference type="Proteomes" id="UP000662088"/>
    </source>
</evidence>
<proteinExistence type="predicted"/>
<protein>
    <submittedName>
        <fullName evidence="2">Uncharacterized protein</fullName>
    </submittedName>
</protein>
<keyword evidence="1" id="KW-0812">Transmembrane</keyword>
<sequence>MSSVVQVMQIMFYGVATLFMICFMIIGIWAFVLYTKMFKNSRIKNYLLQKINDSISSLNEKNSYNDFQDESFNNSSSILEESLFEKSKSDDIEPGDSLYKIT</sequence>
<accession>A0A8I0A6U8</accession>
<reference evidence="2" key="1">
    <citation type="submission" date="2020-08" db="EMBL/GenBank/DDBJ databases">
        <title>Genome public.</title>
        <authorList>
            <person name="Liu C."/>
            <person name="Sun Q."/>
        </authorList>
    </citation>
    <scope>NUCLEOTIDE SEQUENCE</scope>
    <source>
        <strain evidence="2">NSJ-42</strain>
    </source>
</reference>
<comment type="caution">
    <text evidence="2">The sequence shown here is derived from an EMBL/GenBank/DDBJ whole genome shotgun (WGS) entry which is preliminary data.</text>
</comment>
<dbReference type="RefSeq" id="WP_022211676.1">
    <property type="nucleotide sequence ID" value="NZ_JACOOQ010000027.1"/>
</dbReference>
<evidence type="ECO:0000313" key="2">
    <source>
        <dbReference type="EMBL" id="MBC5641188.1"/>
    </source>
</evidence>
<keyword evidence="1" id="KW-1133">Transmembrane helix</keyword>
<evidence type="ECO:0000256" key="1">
    <source>
        <dbReference type="SAM" id="Phobius"/>
    </source>
</evidence>
<organism evidence="2 3">
    <name type="scientific">Clostridium lentum</name>
    <dbReference type="NCBI Taxonomy" id="2763037"/>
    <lineage>
        <taxon>Bacteria</taxon>
        <taxon>Bacillati</taxon>
        <taxon>Bacillota</taxon>
        <taxon>Clostridia</taxon>
        <taxon>Eubacteriales</taxon>
        <taxon>Clostridiaceae</taxon>
        <taxon>Clostridium</taxon>
    </lineage>
</organism>
<dbReference type="EMBL" id="JACOOQ010000027">
    <property type="protein sequence ID" value="MBC5641188.1"/>
    <property type="molecule type" value="Genomic_DNA"/>
</dbReference>
<dbReference type="AlphaFoldDB" id="A0A8I0A6U8"/>